<dbReference type="EMBL" id="BAABCR010000014">
    <property type="protein sequence ID" value="GAA4030484.1"/>
    <property type="molecule type" value="Genomic_DNA"/>
</dbReference>
<dbReference type="InterPro" id="IPR011990">
    <property type="entry name" value="TPR-like_helical_dom_sf"/>
</dbReference>
<evidence type="ECO:0000313" key="3">
    <source>
        <dbReference type="Proteomes" id="UP001500968"/>
    </source>
</evidence>
<reference evidence="3" key="1">
    <citation type="journal article" date="2019" name="Int. J. Syst. Evol. Microbiol.">
        <title>The Global Catalogue of Microorganisms (GCM) 10K type strain sequencing project: providing services to taxonomists for standard genome sequencing and annotation.</title>
        <authorList>
            <consortium name="The Broad Institute Genomics Platform"/>
            <consortium name="The Broad Institute Genome Sequencing Center for Infectious Disease"/>
            <person name="Wu L."/>
            <person name="Ma J."/>
        </authorList>
    </citation>
    <scope>NUCLEOTIDE SEQUENCE [LARGE SCALE GENOMIC DNA]</scope>
    <source>
        <strain evidence="3">JCM 17064</strain>
    </source>
</reference>
<comment type="caution">
    <text evidence="2">The sequence shown here is derived from an EMBL/GenBank/DDBJ whole genome shotgun (WGS) entry which is preliminary data.</text>
</comment>
<gene>
    <name evidence="2" type="ORF">GCM10022386_13010</name>
</gene>
<feature type="chain" id="PRO_5045518313" evidence="1">
    <location>
        <begin position="19"/>
        <end position="206"/>
    </location>
</feature>
<evidence type="ECO:0000313" key="2">
    <source>
        <dbReference type="EMBL" id="GAA4030484.1"/>
    </source>
</evidence>
<proteinExistence type="predicted"/>
<evidence type="ECO:0000256" key="1">
    <source>
        <dbReference type="SAM" id="SignalP"/>
    </source>
</evidence>
<name>A0ABP7TS36_9FLAO</name>
<dbReference type="Proteomes" id="UP001500968">
    <property type="component" value="Unassembled WGS sequence"/>
</dbReference>
<keyword evidence="1" id="KW-0732">Signal</keyword>
<sequence>MTKIITIIALLVSSVLSAQTPYEQGMTKALGLWREGKSKEASDVMERIASAEKSNWLPNYYVAMINTTEAFNPANKSNATALLEKAQQAQDAATVISPNNAELLVMQAMIYTAMIVQDPMVNGMKYSPKVMELYTKAKIIAPENPRVVYCKAEFEISGAQWTGADVKKLCLDLESAIPLFEKFVPESPFHPKWGLDRAQQALKNCK</sequence>
<organism evidence="2 3">
    <name type="scientific">Flavobacterium cheonhonense</name>
    <dbReference type="NCBI Taxonomy" id="706185"/>
    <lineage>
        <taxon>Bacteria</taxon>
        <taxon>Pseudomonadati</taxon>
        <taxon>Bacteroidota</taxon>
        <taxon>Flavobacteriia</taxon>
        <taxon>Flavobacteriales</taxon>
        <taxon>Flavobacteriaceae</taxon>
        <taxon>Flavobacterium</taxon>
    </lineage>
</organism>
<protein>
    <submittedName>
        <fullName evidence="2">Uncharacterized protein</fullName>
    </submittedName>
</protein>
<feature type="signal peptide" evidence="1">
    <location>
        <begin position="1"/>
        <end position="18"/>
    </location>
</feature>
<accession>A0ABP7TS36</accession>
<dbReference type="SUPFAM" id="SSF48452">
    <property type="entry name" value="TPR-like"/>
    <property type="match status" value="1"/>
</dbReference>
<keyword evidence="3" id="KW-1185">Reference proteome</keyword>
<dbReference type="RefSeq" id="WP_324691591.1">
    <property type="nucleotide sequence ID" value="NZ_BAABCR010000014.1"/>
</dbReference>